<evidence type="ECO:0000256" key="20">
    <source>
        <dbReference type="PIRSR" id="PIRSR000617-1"/>
    </source>
</evidence>
<keyword evidence="32" id="KW-1185">Reference proteome</keyword>
<feature type="domain" description="Protein kinase" evidence="29">
    <location>
        <begin position="1086"/>
        <end position="1352"/>
    </location>
</feature>
<dbReference type="InterPro" id="IPR001627">
    <property type="entry name" value="Semap_dom"/>
</dbReference>
<feature type="transmembrane region" description="Helical" evidence="27">
    <location>
        <begin position="966"/>
        <end position="988"/>
    </location>
</feature>
<dbReference type="FunFam" id="2.130.10.10:FF:000194">
    <property type="entry name" value="Macrophage-stimulating 1 receptor a"/>
    <property type="match status" value="1"/>
</dbReference>
<comment type="caution">
    <text evidence="24">Lacks conserved residue(s) required for the propagation of feature annotation.</text>
</comment>
<feature type="modified residue" description="Phosphotyrosine; by autocatalysis" evidence="23">
    <location>
        <position position="1364"/>
    </location>
</feature>
<dbReference type="Gene3D" id="2.130.10.10">
    <property type="entry name" value="YVTN repeat-like/Quinoprotein amine dehydrogenase"/>
    <property type="match status" value="1"/>
</dbReference>
<gene>
    <name evidence="31" type="primary">MST1R</name>
</gene>
<keyword evidence="17" id="KW-0675">Receptor</keyword>
<keyword evidence="13 27" id="KW-1133">Transmembrane helix</keyword>
<evidence type="ECO:0000256" key="17">
    <source>
        <dbReference type="ARBA" id="ARBA00023170"/>
    </source>
</evidence>
<dbReference type="SUPFAM" id="SSF56112">
    <property type="entry name" value="Protein kinase-like (PK-like)"/>
    <property type="match status" value="1"/>
</dbReference>
<dbReference type="SMART" id="SM00429">
    <property type="entry name" value="IPT"/>
    <property type="match status" value="3"/>
</dbReference>
<feature type="binding site" evidence="21">
    <location>
        <position position="1216"/>
    </location>
    <ligand>
        <name>ATP</name>
        <dbReference type="ChEBI" id="CHEBI:30616"/>
    </ligand>
</feature>
<dbReference type="PROSITE" id="PS50011">
    <property type="entry name" value="PROTEIN_KINASE_DOM"/>
    <property type="match status" value="1"/>
</dbReference>
<dbReference type="SUPFAM" id="SSF103575">
    <property type="entry name" value="Plexin repeat"/>
    <property type="match status" value="1"/>
</dbReference>
<evidence type="ECO:0000256" key="13">
    <source>
        <dbReference type="ARBA" id="ARBA00022989"/>
    </source>
</evidence>
<dbReference type="InterPro" id="IPR002909">
    <property type="entry name" value="IPT_dom"/>
</dbReference>
<comment type="catalytic activity">
    <reaction evidence="19">
        <text>L-tyrosyl-[protein] + ATP = O-phospho-L-tyrosyl-[protein] + ADP + H(+)</text>
        <dbReference type="Rhea" id="RHEA:10596"/>
        <dbReference type="Rhea" id="RHEA-COMP:10136"/>
        <dbReference type="Rhea" id="RHEA-COMP:20101"/>
        <dbReference type="ChEBI" id="CHEBI:15378"/>
        <dbReference type="ChEBI" id="CHEBI:30616"/>
        <dbReference type="ChEBI" id="CHEBI:46858"/>
        <dbReference type="ChEBI" id="CHEBI:61978"/>
        <dbReference type="ChEBI" id="CHEBI:456216"/>
        <dbReference type="EC" id="2.7.10.1"/>
    </reaction>
</comment>
<evidence type="ECO:0000256" key="19">
    <source>
        <dbReference type="ARBA" id="ARBA00051243"/>
    </source>
</evidence>
<feature type="modified residue" description="Phosphotyrosine; by autocatalysis" evidence="23">
    <location>
        <position position="1357"/>
    </location>
</feature>
<dbReference type="GO" id="GO:0005524">
    <property type="term" value="F:ATP binding"/>
    <property type="evidence" value="ECO:0007669"/>
    <property type="project" value="UniProtKB-UniRule"/>
</dbReference>
<dbReference type="Gene3D" id="2.60.40.10">
    <property type="entry name" value="Immunoglobulins"/>
    <property type="match status" value="2"/>
</dbReference>
<dbReference type="PIRSF" id="PIRSF000617">
    <property type="entry name" value="TyrPK_HGF-R"/>
    <property type="match status" value="1"/>
</dbReference>
<feature type="binding site" evidence="21">
    <location>
        <begin position="1092"/>
        <end position="1100"/>
    </location>
    <ligand>
        <name>ATP</name>
        <dbReference type="ChEBI" id="CHEBI:30616"/>
    </ligand>
</feature>
<evidence type="ECO:0000256" key="24">
    <source>
        <dbReference type="PROSITE-ProRule" id="PRU00352"/>
    </source>
</evidence>
<evidence type="ECO:0000256" key="6">
    <source>
        <dbReference type="ARBA" id="ARBA00022692"/>
    </source>
</evidence>
<dbReference type="FunFam" id="3.30.200.20:FF:000188">
    <property type="entry name" value="Hepatocyte growth factor receptor"/>
    <property type="match status" value="1"/>
</dbReference>
<feature type="active site" description="Proton acceptor" evidence="20">
    <location>
        <position position="1212"/>
    </location>
</feature>
<dbReference type="GO" id="GO:0006909">
    <property type="term" value="P:phagocytosis"/>
    <property type="evidence" value="ECO:0007669"/>
    <property type="project" value="TreeGrafter"/>
</dbReference>
<comment type="similarity">
    <text evidence="2">Belongs to the plexin family.</text>
</comment>
<feature type="disulfide bond" evidence="22">
    <location>
        <begin position="97"/>
        <end position="100"/>
    </location>
</feature>
<dbReference type="RefSeq" id="XP_065407492.1">
    <property type="nucleotide sequence ID" value="XM_065551420.1"/>
</dbReference>
<dbReference type="CDD" id="cd01179">
    <property type="entry name" value="IPT_plexin_repeat2"/>
    <property type="match status" value="1"/>
</dbReference>
<dbReference type="InterPro" id="IPR016244">
    <property type="entry name" value="Tyr_kinase_HGF/MSP_rcpt"/>
</dbReference>
<organism evidence="31 32">
    <name type="scientific">Chrysemys picta bellii</name>
    <name type="common">Western painted turtle</name>
    <name type="synonym">Emys bellii</name>
    <dbReference type="NCBI Taxonomy" id="8478"/>
    <lineage>
        <taxon>Eukaryota</taxon>
        <taxon>Metazoa</taxon>
        <taxon>Chordata</taxon>
        <taxon>Craniata</taxon>
        <taxon>Vertebrata</taxon>
        <taxon>Euteleostomi</taxon>
        <taxon>Archelosauria</taxon>
        <taxon>Testudinata</taxon>
        <taxon>Testudines</taxon>
        <taxon>Cryptodira</taxon>
        <taxon>Durocryptodira</taxon>
        <taxon>Testudinoidea</taxon>
        <taxon>Emydidae</taxon>
        <taxon>Chrysemys</taxon>
    </lineage>
</organism>
<dbReference type="GO" id="GO:0043235">
    <property type="term" value="C:receptor complex"/>
    <property type="evidence" value="ECO:0007669"/>
    <property type="project" value="TreeGrafter"/>
</dbReference>
<dbReference type="SMART" id="SM00423">
    <property type="entry name" value="PSI"/>
    <property type="match status" value="1"/>
</dbReference>
<keyword evidence="6 27" id="KW-0812">Transmembrane</keyword>
<dbReference type="InterPro" id="IPR011009">
    <property type="entry name" value="Kinase-like_dom_sf"/>
</dbReference>
<proteinExistence type="inferred from homology"/>
<protein>
    <recommendedName>
        <fullName evidence="3">receptor protein-tyrosine kinase</fullName>
        <ecNumber evidence="3">2.7.10.1</ecNumber>
    </recommendedName>
</protein>
<keyword evidence="5" id="KW-0808">Transferase</keyword>
<dbReference type="InterPro" id="IPR013783">
    <property type="entry name" value="Ig-like_fold"/>
</dbReference>
<keyword evidence="18" id="KW-0325">Glycoprotein</keyword>
<keyword evidence="10" id="KW-0418">Kinase</keyword>
<dbReference type="PROSITE" id="PS00107">
    <property type="entry name" value="PROTEIN_KINASE_ATP"/>
    <property type="match status" value="1"/>
</dbReference>
<evidence type="ECO:0000256" key="14">
    <source>
        <dbReference type="ARBA" id="ARBA00023136"/>
    </source>
</evidence>
<dbReference type="CTD" id="4486"/>
<dbReference type="GO" id="GO:0019899">
    <property type="term" value="F:enzyme binding"/>
    <property type="evidence" value="ECO:0007669"/>
    <property type="project" value="Ensembl"/>
</dbReference>
<dbReference type="Proteomes" id="UP000694380">
    <property type="component" value="Unplaced"/>
</dbReference>
<dbReference type="Gene3D" id="3.30.200.20">
    <property type="entry name" value="Phosphorylase Kinase, domain 1"/>
    <property type="match status" value="1"/>
</dbReference>
<feature type="disulfide bond" evidence="22">
    <location>
        <begin position="544"/>
        <end position="554"/>
    </location>
</feature>
<feature type="disulfide bond" evidence="22">
    <location>
        <begin position="294"/>
        <end position="365"/>
    </location>
</feature>
<evidence type="ECO:0000259" key="30">
    <source>
        <dbReference type="PROSITE" id="PS51004"/>
    </source>
</evidence>
<dbReference type="InterPro" id="IPR014756">
    <property type="entry name" value="Ig_E-set"/>
</dbReference>
<evidence type="ECO:0000256" key="12">
    <source>
        <dbReference type="ARBA" id="ARBA00022843"/>
    </source>
</evidence>
<dbReference type="Pfam" id="PF07714">
    <property type="entry name" value="PK_Tyr_Ser-Thr"/>
    <property type="match status" value="1"/>
</dbReference>
<dbReference type="Gene3D" id="1.10.510.10">
    <property type="entry name" value="Transferase(Phosphotransferase) domain 1"/>
    <property type="match status" value="1"/>
</dbReference>
<evidence type="ECO:0000256" key="18">
    <source>
        <dbReference type="ARBA" id="ARBA00023180"/>
    </source>
</evidence>
<dbReference type="GO" id="GO:0007169">
    <property type="term" value="P:cell surface receptor protein tyrosine kinase signaling pathway"/>
    <property type="evidence" value="ECO:0007669"/>
    <property type="project" value="InterPro"/>
</dbReference>
<feature type="compositionally biased region" description="Acidic residues" evidence="26">
    <location>
        <begin position="1379"/>
        <end position="1396"/>
    </location>
</feature>
<feature type="modified residue" description="Phosphotyrosine; by autocatalysis" evidence="23">
    <location>
        <position position="1242"/>
    </location>
</feature>
<dbReference type="InterPro" id="IPR020635">
    <property type="entry name" value="Tyr_kinase_cat_dom"/>
</dbReference>
<dbReference type="RefSeq" id="XP_065407491.1">
    <property type="nucleotide sequence ID" value="XM_065551419.1"/>
</dbReference>
<dbReference type="GO" id="GO:0007399">
    <property type="term" value="P:nervous system development"/>
    <property type="evidence" value="ECO:0007669"/>
    <property type="project" value="TreeGrafter"/>
</dbReference>
<keyword evidence="7 28" id="KW-0732">Signal</keyword>
<keyword evidence="14 27" id="KW-0472">Membrane</keyword>
<feature type="disulfide bond" evidence="22">
    <location>
        <begin position="103"/>
        <end position="159"/>
    </location>
</feature>
<evidence type="ECO:0000256" key="9">
    <source>
        <dbReference type="ARBA" id="ARBA00022741"/>
    </source>
</evidence>
<dbReference type="Pfam" id="PF01437">
    <property type="entry name" value="PSI"/>
    <property type="match status" value="1"/>
</dbReference>
<dbReference type="GeneID" id="101944527"/>
<dbReference type="SUPFAM" id="SSF101912">
    <property type="entry name" value="Sema domain"/>
    <property type="match status" value="1"/>
</dbReference>
<feature type="disulfide bond" evidence="22">
    <location>
        <begin position="132"/>
        <end position="140"/>
    </location>
</feature>
<dbReference type="CDD" id="cd05058">
    <property type="entry name" value="PTKc_Met_Ron"/>
    <property type="match status" value="1"/>
</dbReference>
<sequence length="1396" mass="154034">MGLSFLVCLSLGFMLTGVSFSTWQCPRIPYSTTRDFTVKYELPSFTADGPIQNIVTYKDPSGAAALFVAVRNKIYVVSPALANSSVIVTGPVGSAQCEICAQCQEPGDGRKLEDTDNVVLVMDPSEPWLYSCGTSQHGRCFQHELEIQDSLVVVSATYCLYAAQNSPDECPDCVASPLGTRVLVTETSRVSYFYIVSTINSSIAARYSPKSVSIRRPKATLDGFSCVSDSLNVLPEFQDSYPIDYVYSFSAQDFVYFLTVQKESPTSRSYHTRLVRLTAKEHNMDRYRELVLDCRFESKRRRRRSSDGEHKHDVAFNVLQAAHVARPGPKLAQEISVNETDLVLFGAFAESEAESSMPRWYSAVCAFPVHQINQAIEDGMSKCCGVAQRELLRGLSFFQAVEYCPHNVNLSSPVVDTSCWNKPTLVTTAPYKVDLFNGHMAGVLLTSIFVMAQGNVTVAHLGTAEGRIMQVVLQRSSSYTVTLANFSLGKELPVLREVGLLQDSLLFATGNKVSQVAITGPGCRHFLTCQRCLRAERFMRCGWCGGVCTRQEDCAALWTEKSCPPILTDFHPRSAPLHGRTRVTLCGMGFQSRRHFTATVGSPVAGSTYRVKVGQRDCTVLPEESLDRRPPVLPPTKAAVDVLVCKLELSSDQVVAGPVTVQLTIEEQTRDPPFHVSGSSSLGGFIFVVPNVTAIRPVYGPLAGGTQLSIWGRNLTVGSSWRVMLGGAECPVAGQQSPTEIRCTSPAASNLHAVPVALWIDGEQFPAPEPFQYRPDPVLRDISPNCTYEGSALTIHGTSLDSVYYPRIQFVDASMATEAKVCAGPRSPEQLVCQSPAYPFANRVESAHGNLTVLLDGSPGHRAFHLRYYPTPQILPFERDNTYHLKSGDDEIEIHQIGLDALVGCMSITVTVAGQDCHPSVLKNEVTCRIPRNLSLPLDGVPVQICVNGACQHLGLVVATVSPDPLTGILLGIITIFVFGCLLAFLVVKCRRRKEMGTENLEMLMNPNGNAPSFALLPSFMDYRDVQATPSGGFASRRFRDASYVGSSNSSAMPLVRMPSCCIENLRPELLEEVKDILIPEERLLTHWDRVIGKGHFGSVYHGMYRDLSEREIHCAVKSLNRITDVEEVEEFLKEGILMKSFHHPHVLSLVGVCLPRQGLPLVVLPYMKHGDLRHFIRSKERNPTVKDLIGFGLQVAQGMDYLAHMKFVHRDLAARNCMLDQTFMVKVADFGLARDVFDREYYSIRQHRQAKLPVKWMALESLQIQKFTTKSDVWSFGVLLWELLTRGAPPYPEVDPYDITHYLLSGRRLPQPEYCPDSLYAVMLSCWAPSPEERPTFSALIGEVECIMASLKGEHYINLSVTYVNLEPGLSSPSVPGSEDELASSGEEGEAAAAC</sequence>
<dbReference type="GO" id="GO:0016477">
    <property type="term" value="P:cell migration"/>
    <property type="evidence" value="ECO:0007669"/>
    <property type="project" value="TreeGrafter"/>
</dbReference>
<evidence type="ECO:0000256" key="4">
    <source>
        <dbReference type="ARBA" id="ARBA00022553"/>
    </source>
</evidence>
<feature type="chain" id="PRO_5044679589" description="receptor protein-tyrosine kinase" evidence="28">
    <location>
        <begin position="21"/>
        <end position="1396"/>
    </location>
</feature>
<feature type="binding site" evidence="21 25">
    <location>
        <position position="1118"/>
    </location>
    <ligand>
        <name>ATP</name>
        <dbReference type="ChEBI" id="CHEBI:30616"/>
    </ligand>
</feature>
<dbReference type="InterPro" id="IPR002165">
    <property type="entry name" value="Plexin_repeat"/>
</dbReference>
<dbReference type="GO" id="GO:0004714">
    <property type="term" value="F:transmembrane receptor protein tyrosine kinase activity"/>
    <property type="evidence" value="ECO:0007669"/>
    <property type="project" value="UniProtKB-EC"/>
</dbReference>
<evidence type="ECO:0000256" key="5">
    <source>
        <dbReference type="ARBA" id="ARBA00022679"/>
    </source>
</evidence>
<evidence type="ECO:0000256" key="26">
    <source>
        <dbReference type="SAM" id="MobiDB-lite"/>
    </source>
</evidence>
<evidence type="ECO:0000256" key="15">
    <source>
        <dbReference type="ARBA" id="ARBA00023137"/>
    </source>
</evidence>
<feature type="region of interest" description="Disordered" evidence="26">
    <location>
        <begin position="1373"/>
        <end position="1396"/>
    </location>
</feature>
<evidence type="ECO:0000256" key="2">
    <source>
        <dbReference type="ARBA" id="ARBA00010297"/>
    </source>
</evidence>
<dbReference type="GeneTree" id="ENSGT00940000157842"/>
<dbReference type="Pfam" id="PF01833">
    <property type="entry name" value="TIG"/>
    <property type="match status" value="1"/>
</dbReference>
<dbReference type="Pfam" id="PF01403">
    <property type="entry name" value="Sema"/>
    <property type="match status" value="1"/>
</dbReference>
<keyword evidence="12" id="KW-0832">Ubl conjugation</keyword>
<dbReference type="GO" id="GO:0051897">
    <property type="term" value="P:positive regulation of phosphatidylinositol 3-kinase/protein kinase B signal transduction"/>
    <property type="evidence" value="ECO:0007669"/>
    <property type="project" value="Ensembl"/>
</dbReference>
<evidence type="ECO:0000256" key="1">
    <source>
        <dbReference type="ARBA" id="ARBA00004479"/>
    </source>
</evidence>
<feature type="disulfide bond" evidence="22">
    <location>
        <begin position="532"/>
        <end position="548"/>
    </location>
</feature>
<dbReference type="InterPro" id="IPR008266">
    <property type="entry name" value="Tyr_kinase_AS"/>
</dbReference>
<evidence type="ECO:0000256" key="21">
    <source>
        <dbReference type="PIRSR" id="PIRSR000617-2"/>
    </source>
</evidence>
<dbReference type="FunFam" id="1.10.510.10:FF:000093">
    <property type="entry name" value="Hepatocyte growth factor receptor"/>
    <property type="match status" value="1"/>
</dbReference>
<dbReference type="PROSITE" id="PS51004">
    <property type="entry name" value="SEMA"/>
    <property type="match status" value="1"/>
</dbReference>
<name>A0A8C3F567_CHRPI</name>
<comment type="subcellular location">
    <subcellularLocation>
        <location evidence="1">Membrane</location>
        <topology evidence="1">Single-pass type I membrane protein</topology>
    </subcellularLocation>
</comment>
<accession>A0A8C3F567</accession>
<dbReference type="InterPro" id="IPR050122">
    <property type="entry name" value="RTK"/>
</dbReference>
<evidence type="ECO:0000313" key="31">
    <source>
        <dbReference type="Ensembl" id="ENSCPBP00000002934.1"/>
    </source>
</evidence>
<dbReference type="FunFam" id="3.30.1680.10:FF:000006">
    <property type="entry name" value="Macrophage-stimulating 1 receptor b"/>
    <property type="match status" value="1"/>
</dbReference>
<evidence type="ECO:0000256" key="11">
    <source>
        <dbReference type="ARBA" id="ARBA00022840"/>
    </source>
</evidence>
<evidence type="ECO:0000259" key="29">
    <source>
        <dbReference type="PROSITE" id="PS50011"/>
    </source>
</evidence>
<evidence type="ECO:0000256" key="10">
    <source>
        <dbReference type="ARBA" id="ARBA00022777"/>
    </source>
</evidence>
<reference evidence="31" key="1">
    <citation type="submission" date="2025-05" db="UniProtKB">
        <authorList>
            <consortium name="Ensembl"/>
        </authorList>
    </citation>
    <scope>IDENTIFICATION</scope>
</reference>
<evidence type="ECO:0000256" key="7">
    <source>
        <dbReference type="ARBA" id="ARBA00022729"/>
    </source>
</evidence>
<dbReference type="SMART" id="SM00219">
    <property type="entry name" value="TyrKc"/>
    <property type="match status" value="1"/>
</dbReference>
<keyword evidence="15" id="KW-0829">Tyrosine-protein kinase</keyword>
<evidence type="ECO:0000256" key="27">
    <source>
        <dbReference type="SAM" id="Phobius"/>
    </source>
</evidence>
<dbReference type="InterPro" id="IPR000719">
    <property type="entry name" value="Prot_kinase_dom"/>
</dbReference>
<keyword evidence="11 21" id="KW-0067">ATP-binding</keyword>
<dbReference type="PANTHER" id="PTHR24416">
    <property type="entry name" value="TYROSINE-PROTEIN KINASE RECEPTOR"/>
    <property type="match status" value="1"/>
</dbReference>
<feature type="binding site" evidence="21">
    <location>
        <begin position="1165"/>
        <end position="1168"/>
    </location>
    <ligand>
        <name>ATP</name>
        <dbReference type="ChEBI" id="CHEBI:30616"/>
    </ligand>
</feature>
<dbReference type="GO" id="GO:0009615">
    <property type="term" value="P:response to virus"/>
    <property type="evidence" value="ECO:0007669"/>
    <property type="project" value="Ensembl"/>
</dbReference>
<feature type="domain" description="Sema" evidence="30">
    <location>
        <begin position="27"/>
        <end position="518"/>
    </location>
</feature>
<evidence type="ECO:0000256" key="28">
    <source>
        <dbReference type="SAM" id="SignalP"/>
    </source>
</evidence>
<dbReference type="PROSITE" id="PS00109">
    <property type="entry name" value="PROTEIN_KINASE_TYR"/>
    <property type="match status" value="1"/>
</dbReference>
<feature type="disulfide bond" evidence="22">
    <location>
        <begin position="529"/>
        <end position="563"/>
    </location>
</feature>
<evidence type="ECO:0000256" key="23">
    <source>
        <dbReference type="PIRSR" id="PIRSR000617-4"/>
    </source>
</evidence>
<dbReference type="InterPro" id="IPR015943">
    <property type="entry name" value="WD40/YVTN_repeat-like_dom_sf"/>
</dbReference>
<evidence type="ECO:0000256" key="8">
    <source>
        <dbReference type="ARBA" id="ARBA00022737"/>
    </source>
</evidence>
<dbReference type="PRINTS" id="PR00109">
    <property type="entry name" value="TYRKINASE"/>
</dbReference>
<evidence type="ECO:0000256" key="16">
    <source>
        <dbReference type="ARBA" id="ARBA00023157"/>
    </source>
</evidence>
<dbReference type="EC" id="2.7.10.1" evidence="3"/>
<evidence type="ECO:0000256" key="25">
    <source>
        <dbReference type="PROSITE-ProRule" id="PRU10141"/>
    </source>
</evidence>
<keyword evidence="8" id="KW-0677">Repeat</keyword>
<dbReference type="PANTHER" id="PTHR24416:SF564">
    <property type="entry name" value="MACROPHAGE-STIMULATING PROTEIN RECEPTOR"/>
    <property type="match status" value="1"/>
</dbReference>
<dbReference type="Ensembl" id="ENSCPBT00000003586.1">
    <property type="protein sequence ID" value="ENSCPBP00000002934.1"/>
    <property type="gene ID" value="ENSCPBG00000002332.1"/>
</dbReference>
<dbReference type="Gene3D" id="3.30.1680.10">
    <property type="entry name" value="ligand-binding face of the semaphorins, domain 2"/>
    <property type="match status" value="1"/>
</dbReference>
<dbReference type="SUPFAM" id="SSF81296">
    <property type="entry name" value="E set domains"/>
    <property type="match status" value="3"/>
</dbReference>
<dbReference type="Ensembl" id="ENSCPBT00000003537.1">
    <property type="protein sequence ID" value="ENSCPBP00000002896.1"/>
    <property type="gene ID" value="ENSCPBG00000002332.1"/>
</dbReference>
<feature type="modified residue" description="Phosphotyrosine; by autocatalysis" evidence="23">
    <location>
        <position position="1243"/>
    </location>
</feature>
<dbReference type="InterPro" id="IPR036352">
    <property type="entry name" value="Semap_dom_sf"/>
</dbReference>
<dbReference type="GO" id="GO:0005886">
    <property type="term" value="C:plasma membrane"/>
    <property type="evidence" value="ECO:0007669"/>
    <property type="project" value="TreeGrafter"/>
</dbReference>
<feature type="signal peptide" evidence="28">
    <location>
        <begin position="1"/>
        <end position="20"/>
    </location>
</feature>
<feature type="disulfide bond" evidence="22">
    <location>
        <begin position="170"/>
        <end position="173"/>
    </location>
</feature>
<feature type="disulfide bond" evidence="22">
    <location>
        <begin position="383"/>
        <end position="404"/>
    </location>
</feature>
<keyword evidence="9 21" id="KW-0547">Nucleotide-binding</keyword>
<evidence type="ECO:0000256" key="22">
    <source>
        <dbReference type="PIRSR" id="PIRSR000617-3"/>
    </source>
</evidence>
<dbReference type="InterPro" id="IPR001245">
    <property type="entry name" value="Ser-Thr/Tyr_kinase_cat_dom"/>
</dbReference>
<dbReference type="InterPro" id="IPR016201">
    <property type="entry name" value="PSI"/>
</dbReference>
<dbReference type="CDD" id="cd00603">
    <property type="entry name" value="IPT_PCSR"/>
    <property type="match status" value="1"/>
</dbReference>
<feature type="disulfide bond" evidence="22">
    <location>
        <begin position="523"/>
        <end position="541"/>
    </location>
</feature>
<dbReference type="FunFam" id="2.60.40.10:FF:000679">
    <property type="entry name" value="Macrophage stimulating 1 receptor"/>
    <property type="match status" value="1"/>
</dbReference>
<keyword evidence="16 22" id="KW-1015">Disulfide bond</keyword>
<evidence type="ECO:0000256" key="3">
    <source>
        <dbReference type="ARBA" id="ARBA00011902"/>
    </source>
</evidence>
<dbReference type="SMART" id="SM00630">
    <property type="entry name" value="Sema"/>
    <property type="match status" value="1"/>
</dbReference>
<dbReference type="InterPro" id="IPR017441">
    <property type="entry name" value="Protein_kinase_ATP_BS"/>
</dbReference>
<evidence type="ECO:0000313" key="32">
    <source>
        <dbReference type="Proteomes" id="UP000694380"/>
    </source>
</evidence>
<keyword evidence="4" id="KW-0597">Phosphoprotein</keyword>